<sequence>MESKKNMILVIVIGSFGVMLVLSIVQQFISWGIFKYLLNIVAFVFVISGILEIIILIPNIIEYVLNLDSVFKVAIVTGVVSIAGVVYSAYMKRKEYLSEKRKDAYLLFLRFMYELMIINPDMDKKRIIKNINKFQSSILLWGSPSVIRAWNTFKQNNTDNPQDTEKTLHYIEILINAMRTDLGVNKVKENEIIKTITKLK</sequence>
<keyword evidence="1" id="KW-0812">Transmembrane</keyword>
<dbReference type="EMBL" id="ACKZ01000028">
    <property type="protein sequence ID" value="EEW36575.1"/>
    <property type="molecule type" value="Genomic_DNA"/>
</dbReference>
<comment type="caution">
    <text evidence="2">The sequence shown here is derived from an EMBL/GenBank/DDBJ whole genome shotgun (WGS) entry which is preliminary data.</text>
</comment>
<protein>
    <submittedName>
        <fullName evidence="2">Uncharacterized protein</fullName>
    </submittedName>
</protein>
<dbReference type="RefSeq" id="WP_005606249.1">
    <property type="nucleotide sequence ID" value="NZ_CP102283.1"/>
</dbReference>
<keyword evidence="3" id="KW-1185">Reference proteome</keyword>
<dbReference type="HOGENOM" id="CLU_110264_0_0_9"/>
<dbReference type="eggNOG" id="ENOG50335QW">
    <property type="taxonomic scope" value="Bacteria"/>
</dbReference>
<dbReference type="Proteomes" id="UP000005926">
    <property type="component" value="Unassembled WGS sequence"/>
</dbReference>
<organism evidence="2 3">
    <name type="scientific">Granulicatella adiacens ATCC 49175</name>
    <dbReference type="NCBI Taxonomy" id="638301"/>
    <lineage>
        <taxon>Bacteria</taxon>
        <taxon>Bacillati</taxon>
        <taxon>Bacillota</taxon>
        <taxon>Bacilli</taxon>
        <taxon>Lactobacillales</taxon>
        <taxon>Carnobacteriaceae</taxon>
        <taxon>Granulicatella</taxon>
    </lineage>
</organism>
<evidence type="ECO:0000256" key="1">
    <source>
        <dbReference type="SAM" id="Phobius"/>
    </source>
</evidence>
<evidence type="ECO:0000313" key="3">
    <source>
        <dbReference type="Proteomes" id="UP000005926"/>
    </source>
</evidence>
<keyword evidence="1" id="KW-1133">Transmembrane helix</keyword>
<feature type="transmembrane region" description="Helical" evidence="1">
    <location>
        <begin position="69"/>
        <end position="90"/>
    </location>
</feature>
<evidence type="ECO:0000313" key="2">
    <source>
        <dbReference type="EMBL" id="EEW36575.1"/>
    </source>
</evidence>
<name>C8NIE9_9LACT</name>
<accession>C8NIE9</accession>
<feature type="transmembrane region" description="Helical" evidence="1">
    <location>
        <begin position="37"/>
        <end position="57"/>
    </location>
</feature>
<proteinExistence type="predicted"/>
<gene>
    <name evidence="2" type="ORF">HMPREF0444_1694</name>
</gene>
<reference evidence="2 3" key="1">
    <citation type="submission" date="2009-08" db="EMBL/GenBank/DDBJ databases">
        <authorList>
            <person name="Muzny D."/>
            <person name="Qin X."/>
            <person name="Deng J."/>
            <person name="Jiang H."/>
            <person name="Liu Y."/>
            <person name="Qu J."/>
            <person name="Song X.-Z."/>
            <person name="Zhang L."/>
            <person name="Thornton R."/>
            <person name="Coyle M."/>
            <person name="Francisco L."/>
            <person name="Jackson L."/>
            <person name="Javaid M."/>
            <person name="Korchina V."/>
            <person name="Kovar C."/>
            <person name="Mata R."/>
            <person name="Mathew T."/>
            <person name="Ngo R."/>
            <person name="Nguyen L."/>
            <person name="Nguyen N."/>
            <person name="Okwuonu G."/>
            <person name="Ongeri F."/>
            <person name="Pham C."/>
            <person name="Simmons D."/>
            <person name="Wilczek-Boney K."/>
            <person name="Hale W."/>
            <person name="Jakkamsetti A."/>
            <person name="Pham P."/>
            <person name="Ruth R."/>
            <person name="San Lucas F."/>
            <person name="Warren J."/>
            <person name="Zhang J."/>
            <person name="Zhao Z."/>
            <person name="Zhou C."/>
            <person name="Zhu D."/>
            <person name="Lee S."/>
            <person name="Bess C."/>
            <person name="Blankenburg K."/>
            <person name="Forbes L."/>
            <person name="Fu Q."/>
            <person name="Gubbala S."/>
            <person name="Hirani K."/>
            <person name="Jayaseelan J.C."/>
            <person name="Lara F."/>
            <person name="Munidasa M."/>
            <person name="Palculict T."/>
            <person name="Patil S."/>
            <person name="Pu L.-L."/>
            <person name="Saada N."/>
            <person name="Tang L."/>
            <person name="Weissenberger G."/>
            <person name="Zhu Y."/>
            <person name="Hemphill L."/>
            <person name="Shang Y."/>
            <person name="Youmans B."/>
            <person name="Ayvaz T."/>
            <person name="Ross M."/>
            <person name="Santibanez J."/>
            <person name="Aqrawi P."/>
            <person name="Gross S."/>
            <person name="Joshi V."/>
            <person name="Fowler G."/>
            <person name="Nazareth L."/>
            <person name="Reid J."/>
            <person name="Worley K."/>
            <person name="Petrosino J."/>
            <person name="Highlander S."/>
            <person name="Gibbs R."/>
        </authorList>
    </citation>
    <scope>NUCLEOTIDE SEQUENCE [LARGE SCALE GENOMIC DNA]</scope>
    <source>
        <strain evidence="2 3">ATCC 49175</strain>
    </source>
</reference>
<feature type="transmembrane region" description="Helical" evidence="1">
    <location>
        <begin position="6"/>
        <end position="25"/>
    </location>
</feature>
<keyword evidence="1" id="KW-0472">Membrane</keyword>
<dbReference type="AlphaFoldDB" id="C8NIE9"/>
<dbReference type="STRING" id="638301.HMPREF0444_1694"/>